<evidence type="ECO:0000313" key="3">
    <source>
        <dbReference type="Proteomes" id="UP001519460"/>
    </source>
</evidence>
<accession>A0ABD0K2Z3</accession>
<evidence type="ECO:0000313" key="2">
    <source>
        <dbReference type="EMBL" id="KAK7481142.1"/>
    </source>
</evidence>
<proteinExistence type="predicted"/>
<sequence length="98" mass="11200">MFKSTQFVQRHNGIKTSFPLSFPNWLKMDELAYARVLTFLWTTQPFKRKIPGFKGLHTWCLVLAGSSVAYWPPTQVPQSESVRGNGLSQCDQRHGVTD</sequence>
<name>A0ABD0K2Z3_9CAEN</name>
<organism evidence="2 3">
    <name type="scientific">Batillaria attramentaria</name>
    <dbReference type="NCBI Taxonomy" id="370345"/>
    <lineage>
        <taxon>Eukaryota</taxon>
        <taxon>Metazoa</taxon>
        <taxon>Spiralia</taxon>
        <taxon>Lophotrochozoa</taxon>
        <taxon>Mollusca</taxon>
        <taxon>Gastropoda</taxon>
        <taxon>Caenogastropoda</taxon>
        <taxon>Sorbeoconcha</taxon>
        <taxon>Cerithioidea</taxon>
        <taxon>Batillariidae</taxon>
        <taxon>Batillaria</taxon>
    </lineage>
</organism>
<dbReference type="Proteomes" id="UP001519460">
    <property type="component" value="Unassembled WGS sequence"/>
</dbReference>
<dbReference type="EMBL" id="JACVVK020000266">
    <property type="protein sequence ID" value="KAK7481142.1"/>
    <property type="molecule type" value="Genomic_DNA"/>
</dbReference>
<comment type="caution">
    <text evidence="2">The sequence shown here is derived from an EMBL/GenBank/DDBJ whole genome shotgun (WGS) entry which is preliminary data.</text>
</comment>
<gene>
    <name evidence="2" type="ORF">BaRGS_00027575</name>
</gene>
<protein>
    <submittedName>
        <fullName evidence="2">Uncharacterized protein</fullName>
    </submittedName>
</protein>
<keyword evidence="3" id="KW-1185">Reference proteome</keyword>
<reference evidence="2 3" key="1">
    <citation type="journal article" date="2023" name="Sci. Data">
        <title>Genome assembly of the Korean intertidal mud-creeper Batillaria attramentaria.</title>
        <authorList>
            <person name="Patra A.K."/>
            <person name="Ho P.T."/>
            <person name="Jun S."/>
            <person name="Lee S.J."/>
            <person name="Kim Y."/>
            <person name="Won Y.J."/>
        </authorList>
    </citation>
    <scope>NUCLEOTIDE SEQUENCE [LARGE SCALE GENOMIC DNA]</scope>
    <source>
        <strain evidence="2">Wonlab-2016</strain>
    </source>
</reference>
<feature type="region of interest" description="Disordered" evidence="1">
    <location>
        <begin position="76"/>
        <end position="98"/>
    </location>
</feature>
<dbReference type="AlphaFoldDB" id="A0ABD0K2Z3"/>
<evidence type="ECO:0000256" key="1">
    <source>
        <dbReference type="SAM" id="MobiDB-lite"/>
    </source>
</evidence>
<feature type="compositionally biased region" description="Polar residues" evidence="1">
    <location>
        <begin position="76"/>
        <end position="90"/>
    </location>
</feature>